<evidence type="ECO:0000259" key="6">
    <source>
        <dbReference type="Pfam" id="PF08531"/>
    </source>
</evidence>
<evidence type="ECO:0000259" key="5">
    <source>
        <dbReference type="Pfam" id="PF05592"/>
    </source>
</evidence>
<dbReference type="Pfam" id="PF25788">
    <property type="entry name" value="Ig_Rha78A_N"/>
    <property type="match status" value="1"/>
</dbReference>
<feature type="region of interest" description="Disordered" evidence="4">
    <location>
        <begin position="903"/>
        <end position="942"/>
    </location>
</feature>
<proteinExistence type="predicted"/>
<comment type="caution">
    <text evidence="9">The sequence shown here is derived from an EMBL/GenBank/DDBJ whole genome shotgun (WGS) entry which is preliminary data.</text>
</comment>
<dbReference type="Proteomes" id="UP000617531">
    <property type="component" value="Unassembled WGS sequence"/>
</dbReference>
<evidence type="ECO:0000256" key="2">
    <source>
        <dbReference type="ARBA" id="ARBA00012652"/>
    </source>
</evidence>
<sequence length="942" mass="104764">MHLEYLRVEQLAAPIGLWTSRPRFSWQLPAGSTGHVQSAYELVIHDREGAVWTTGRVESADSVLVEVPGFEARSRTAYSWRVRVWAEGSPDPTGWAESTFETSILDPAEWEAHWVEPEQESVRPDGAQNFAELFSLRIDTPPGERLLPTPYVRQRFELDGVPVRARVYATAHGIYQAELNGHPLGDEVFAPGVETYGASLSFQTYDATSAVRVGPNVFGIVLSDGWYAGRVGILGSSRGYGDRLRAYWQLHVETEDGRTHVFSSDGSARSSTRGPIRYADLAVGEGYDARIAWTGWSTAGFDDGDWSPVTVAHPEQRLVPFEGEPVRRVLELPAVEILRTPAHEIVVDFGQVIAGRVRFRVEGERGQEVSLQHSEVLDHDGNFFMNILGPNKDQTDVYTLAGTPGGEVWEPTFTFHGFRYVRLTGFPDDLDESDFTAIVTGSDLRVTGSFRCSDDRLNRLHENAVWSQRGNFLSIPTDCPQRERYGWTGDLQIFAPTAATNMAVGPFLSRWLRIVRDDQLPDGRIVNISPIPPQLDFLMHAPPPSYDDPILLLASSAGWGDAIAIVPQVLYERYGDRRVLADNYPAMVAWVEYQIRSATEGVAPRLAGVELSAVQRDRQQYLWNTVPHFGDWLAPSTLRGPDGSQMNAPRRTGEVVGCLFHGRTLEIVAQVAEILGHDADAERYRRRAHRVWAAFADEYIGDDGRILGDLQGPSVLALAFGAVPERLRGAVVDRLVELIHEAGDHLDTGFVSVPFLLDVLWTHGHRDLALTLLWQDTAPSWLYEVDRGATTIWEGWEAIQPDGVVTDLSFNHYAFGCVDDWMYRRLGGLQATAPGFRRSRIEPAFTSGLDDVSATIETPYGALQCEWHRRGDHVEVEVHVPSNTTSTIVLPAVTGSVVDANGHPVDPDKDGEVPLGPGSGRFTFTLETHERRNPEWHDHGKH</sequence>
<keyword evidence="3" id="KW-0378">Hydrolase</keyword>
<evidence type="ECO:0000313" key="9">
    <source>
        <dbReference type="EMBL" id="GHF13119.1"/>
    </source>
</evidence>
<dbReference type="EMBL" id="BNAI01000002">
    <property type="protein sequence ID" value="GHF13119.1"/>
    <property type="molecule type" value="Genomic_DNA"/>
</dbReference>
<feature type="domain" description="Alpha-L-rhamnosidase concanavalin-like" evidence="5">
    <location>
        <begin position="339"/>
        <end position="439"/>
    </location>
</feature>
<evidence type="ECO:0000259" key="8">
    <source>
        <dbReference type="Pfam" id="PF17390"/>
    </source>
</evidence>
<dbReference type="Pfam" id="PF17390">
    <property type="entry name" value="Bac_rhamnosid_C"/>
    <property type="match status" value="1"/>
</dbReference>
<keyword evidence="10" id="KW-1185">Reference proteome</keyword>
<dbReference type="InterPro" id="IPR013737">
    <property type="entry name" value="Bac_rhamnosid_N"/>
</dbReference>
<reference evidence="9" key="1">
    <citation type="journal article" date="2014" name="Int. J. Syst. Evol. Microbiol.">
        <title>Complete genome sequence of Corynebacterium casei LMG S-19264T (=DSM 44701T), isolated from a smear-ripened cheese.</title>
        <authorList>
            <consortium name="US DOE Joint Genome Institute (JGI-PGF)"/>
            <person name="Walter F."/>
            <person name="Albersmeier A."/>
            <person name="Kalinowski J."/>
            <person name="Ruckert C."/>
        </authorList>
    </citation>
    <scope>NUCLEOTIDE SEQUENCE</scope>
    <source>
        <strain evidence="9">CGMCC 1.16548</strain>
    </source>
</reference>
<evidence type="ECO:0000256" key="3">
    <source>
        <dbReference type="ARBA" id="ARBA00022801"/>
    </source>
</evidence>
<dbReference type="PANTHER" id="PTHR33307">
    <property type="entry name" value="ALPHA-RHAMNOSIDASE (EUROFUNG)"/>
    <property type="match status" value="1"/>
</dbReference>
<dbReference type="Gene3D" id="2.60.420.10">
    <property type="entry name" value="Maltose phosphorylase, domain 3"/>
    <property type="match status" value="1"/>
</dbReference>
<dbReference type="InterPro" id="IPR008928">
    <property type="entry name" value="6-hairpin_glycosidase_sf"/>
</dbReference>
<gene>
    <name evidence="9" type="ORF">GCM10011600_12400</name>
</gene>
<dbReference type="Gene3D" id="2.60.120.260">
    <property type="entry name" value="Galactose-binding domain-like"/>
    <property type="match status" value="2"/>
</dbReference>
<comment type="catalytic activity">
    <reaction evidence="1">
        <text>Hydrolysis of terminal non-reducing alpha-L-rhamnose residues in alpha-L-rhamnosides.</text>
        <dbReference type="EC" id="3.2.1.40"/>
    </reaction>
</comment>
<organism evidence="9 10">
    <name type="scientific">Pseudolysinimonas yzui</name>
    <dbReference type="NCBI Taxonomy" id="2708254"/>
    <lineage>
        <taxon>Bacteria</taxon>
        <taxon>Bacillati</taxon>
        <taxon>Actinomycetota</taxon>
        <taxon>Actinomycetes</taxon>
        <taxon>Micrococcales</taxon>
        <taxon>Microbacteriaceae</taxon>
        <taxon>Pseudolysinimonas</taxon>
    </lineage>
</organism>
<dbReference type="InterPro" id="IPR035396">
    <property type="entry name" value="Bac_rhamnosid6H"/>
</dbReference>
<dbReference type="Gene3D" id="1.50.10.10">
    <property type="match status" value="1"/>
</dbReference>
<dbReference type="InterPro" id="IPR035398">
    <property type="entry name" value="Bac_rhamnosid_C"/>
</dbReference>
<feature type="domain" description="Alpha-L-rhamnosidase six-hairpin glycosidase" evidence="7">
    <location>
        <begin position="447"/>
        <end position="825"/>
    </location>
</feature>
<dbReference type="Pfam" id="PF08531">
    <property type="entry name" value="Bac_rhamnosid_N"/>
    <property type="match status" value="1"/>
</dbReference>
<evidence type="ECO:0000313" key="10">
    <source>
        <dbReference type="Proteomes" id="UP000617531"/>
    </source>
</evidence>
<dbReference type="PANTHER" id="PTHR33307:SF6">
    <property type="entry name" value="ALPHA-RHAMNOSIDASE (EUROFUNG)-RELATED"/>
    <property type="match status" value="1"/>
</dbReference>
<dbReference type="SUPFAM" id="SSF48208">
    <property type="entry name" value="Six-hairpin glycosidases"/>
    <property type="match status" value="1"/>
</dbReference>
<dbReference type="InterPro" id="IPR013783">
    <property type="entry name" value="Ig-like_fold"/>
</dbReference>
<feature type="domain" description="Alpha-L-rhamnosidase C-terminal" evidence="8">
    <location>
        <begin position="828"/>
        <end position="897"/>
    </location>
</feature>
<dbReference type="PIRSF" id="PIRSF010631">
    <property type="entry name" value="A-rhamnsds"/>
    <property type="match status" value="1"/>
</dbReference>
<feature type="compositionally biased region" description="Basic and acidic residues" evidence="4">
    <location>
        <begin position="927"/>
        <end position="942"/>
    </location>
</feature>
<evidence type="ECO:0000256" key="4">
    <source>
        <dbReference type="SAM" id="MobiDB-lite"/>
    </source>
</evidence>
<feature type="domain" description="Bacterial alpha-L-rhamnosidase N-terminal" evidence="6">
    <location>
        <begin position="163"/>
        <end position="329"/>
    </location>
</feature>
<dbReference type="GO" id="GO:0005975">
    <property type="term" value="P:carbohydrate metabolic process"/>
    <property type="evidence" value="ECO:0007669"/>
    <property type="project" value="InterPro"/>
</dbReference>
<name>A0A8J3GPR1_9MICO</name>
<evidence type="ECO:0000259" key="7">
    <source>
        <dbReference type="Pfam" id="PF17389"/>
    </source>
</evidence>
<dbReference type="AlphaFoldDB" id="A0A8J3GPR1"/>
<dbReference type="Pfam" id="PF05592">
    <property type="entry name" value="Bac_rhamnosid"/>
    <property type="match status" value="1"/>
</dbReference>
<dbReference type="Pfam" id="PF17389">
    <property type="entry name" value="Bac_rhamnosid6H"/>
    <property type="match status" value="1"/>
</dbReference>
<dbReference type="InterPro" id="IPR016007">
    <property type="entry name" value="Alpha_rhamnosid"/>
</dbReference>
<dbReference type="GO" id="GO:0030596">
    <property type="term" value="F:alpha-L-rhamnosidase activity"/>
    <property type="evidence" value="ECO:0007669"/>
    <property type="project" value="UniProtKB-EC"/>
</dbReference>
<evidence type="ECO:0000256" key="1">
    <source>
        <dbReference type="ARBA" id="ARBA00001445"/>
    </source>
</evidence>
<dbReference type="Gene3D" id="2.60.40.10">
    <property type="entry name" value="Immunoglobulins"/>
    <property type="match status" value="1"/>
</dbReference>
<dbReference type="EC" id="3.2.1.40" evidence="2"/>
<dbReference type="InterPro" id="IPR008902">
    <property type="entry name" value="Rhamnosid_concanavalin"/>
</dbReference>
<reference evidence="9" key="2">
    <citation type="submission" date="2020-09" db="EMBL/GenBank/DDBJ databases">
        <authorList>
            <person name="Sun Q."/>
            <person name="Zhou Y."/>
        </authorList>
    </citation>
    <scope>NUCLEOTIDE SEQUENCE</scope>
    <source>
        <strain evidence="9">CGMCC 1.16548</strain>
    </source>
</reference>
<dbReference type="InterPro" id="IPR012341">
    <property type="entry name" value="6hp_glycosidase-like_sf"/>
</dbReference>
<protein>
    <recommendedName>
        <fullName evidence="2">alpha-L-rhamnosidase</fullName>
        <ecNumber evidence="2">3.2.1.40</ecNumber>
    </recommendedName>
</protein>
<accession>A0A8J3GPR1</accession>